<dbReference type="InterPro" id="IPR009061">
    <property type="entry name" value="DNA-bd_dom_put_sf"/>
</dbReference>
<comment type="caution">
    <text evidence="1">The sequence shown here is derived from an EMBL/GenBank/DDBJ whole genome shotgun (WGS) entry which is preliminary data.</text>
</comment>
<reference evidence="1 2" key="1">
    <citation type="journal article" date="2020" name="Int. J. Syst. Evol. Microbiol.">
        <title>Novel acetic acid bacteria from cider fermentations: Acetobacter conturbans sp. nov. and Acetobacter fallax sp. nov.</title>
        <authorList>
            <person name="Sombolestani A.S."/>
            <person name="Cleenwerck I."/>
            <person name="Cnockaert M."/>
            <person name="Borremans W."/>
            <person name="Wieme A.D."/>
            <person name="De Vuyst L."/>
            <person name="Vandamme P."/>
        </authorList>
    </citation>
    <scope>NUCLEOTIDE SEQUENCE [LARGE SCALE GENOMIC DNA]</scope>
    <source>
        <strain evidence="1 2">LMG 30640</strain>
    </source>
</reference>
<dbReference type="Gene3D" id="1.10.10.10">
    <property type="entry name" value="Winged helix-like DNA-binding domain superfamily/Winged helix DNA-binding domain"/>
    <property type="match status" value="1"/>
</dbReference>
<name>A0ABX0JLM2_9PROT</name>
<evidence type="ECO:0000313" key="2">
    <source>
        <dbReference type="Proteomes" id="UP000635278"/>
    </source>
</evidence>
<dbReference type="EMBL" id="WOTB01000003">
    <property type="protein sequence ID" value="NHN83653.1"/>
    <property type="molecule type" value="Genomic_DNA"/>
</dbReference>
<dbReference type="SUPFAM" id="SSF46955">
    <property type="entry name" value="Putative DNA-binding domain"/>
    <property type="match status" value="1"/>
</dbReference>
<evidence type="ECO:0000313" key="1">
    <source>
        <dbReference type="EMBL" id="NHN83653.1"/>
    </source>
</evidence>
<sequence>MSSDTAATARGPDIAPMLNKRELARRLKVSLPTLTAWMERWPEFPVAQRGTNGSSYRFDVEAVFAFLSERRDEEAQQKAGRDEQLMALQLSFADLFPAPAPLADSGRRMSPKEEIDLWKLRDLKRKEAERSGLLVVAEQVEQMFGAAFARLSRDSMSFIRRLGQQERWSDAQLRAVETRFADMQRQSVRDALALLDTDADADERQLNLT</sequence>
<protein>
    <submittedName>
        <fullName evidence="1">DNA packaging protein</fullName>
    </submittedName>
</protein>
<dbReference type="InterPro" id="IPR036388">
    <property type="entry name" value="WH-like_DNA-bd_sf"/>
</dbReference>
<proteinExistence type="predicted"/>
<gene>
    <name evidence="1" type="ORF">GOB93_03235</name>
</gene>
<keyword evidence="2" id="KW-1185">Reference proteome</keyword>
<dbReference type="Proteomes" id="UP000635278">
    <property type="component" value="Unassembled WGS sequence"/>
</dbReference>
<organism evidence="1 2">
    <name type="scientific">Acetobacter musti</name>
    <dbReference type="NCBI Taxonomy" id="864732"/>
    <lineage>
        <taxon>Bacteria</taxon>
        <taxon>Pseudomonadati</taxon>
        <taxon>Pseudomonadota</taxon>
        <taxon>Alphaproteobacteria</taxon>
        <taxon>Acetobacterales</taxon>
        <taxon>Acetobacteraceae</taxon>
        <taxon>Acetobacter</taxon>
    </lineage>
</organism>
<accession>A0ABX0JLM2</accession>